<dbReference type="Proteomes" id="UP000198748">
    <property type="component" value="Unassembled WGS sequence"/>
</dbReference>
<name>A0A1G7PRS2_9BACT</name>
<evidence type="ECO:0008006" key="3">
    <source>
        <dbReference type="Google" id="ProtNLM"/>
    </source>
</evidence>
<organism evidence="1 2">
    <name type="scientific">Dyadobacter soli</name>
    <dbReference type="NCBI Taxonomy" id="659014"/>
    <lineage>
        <taxon>Bacteria</taxon>
        <taxon>Pseudomonadati</taxon>
        <taxon>Bacteroidota</taxon>
        <taxon>Cytophagia</taxon>
        <taxon>Cytophagales</taxon>
        <taxon>Spirosomataceae</taxon>
        <taxon>Dyadobacter</taxon>
    </lineage>
</organism>
<proteinExistence type="predicted"/>
<protein>
    <recommendedName>
        <fullName evidence="3">Neutral/alkaline non-lysosomal ceramidase, N-terminal</fullName>
    </recommendedName>
</protein>
<gene>
    <name evidence="1" type="ORF">SAMN04487996_113106</name>
</gene>
<evidence type="ECO:0000313" key="1">
    <source>
        <dbReference type="EMBL" id="SDF88997.1"/>
    </source>
</evidence>
<sequence>MTTFLAGAARVKTTPPLGTRINGDFITHYATYIHDDLFAKALVFRSGDTTVALVMVDICVMPKEFIDGVKAAITARTGLPHTHMLIASTHTHAAGSVADVHLGSIDPAYEKMLPGRIVQAVEEALQNLRPARIAFGAVAVPEHVLCRRYAMKPGYAPLNPVTGGADGVKTNPFGAEALIDHGVAPADPALSFLAVRGTDGRWISILGNYSLHYVGDWENGTISADYFGYFSERLRERLNAGDEFVGMMSNGTSGDVNIWDFQDSERYPKGHFEKSEYIGHDLADKVIETISALVWQDEPTLEAVFQPVPCDIVKPSLKELEKAAQMIATARFETIEPDHEGLMQIYAREQLLLNEMPAIRECPAQAIRIGNAVIGGLAGEFFSETGLYLKAQAGIENYFTISMANGNAGYVPPKHEMERGGYETWRCRYSCLAPGAEEHIREQLLGMIRSLQA</sequence>
<keyword evidence="2" id="KW-1185">Reference proteome</keyword>
<accession>A0A1G7PRS2</accession>
<evidence type="ECO:0000313" key="2">
    <source>
        <dbReference type="Proteomes" id="UP000198748"/>
    </source>
</evidence>
<dbReference type="RefSeq" id="WP_090154499.1">
    <property type="nucleotide sequence ID" value="NZ_FNAN01000013.1"/>
</dbReference>
<dbReference type="EMBL" id="FNAN01000013">
    <property type="protein sequence ID" value="SDF88997.1"/>
    <property type="molecule type" value="Genomic_DNA"/>
</dbReference>
<reference evidence="2" key="1">
    <citation type="submission" date="2016-10" db="EMBL/GenBank/DDBJ databases">
        <authorList>
            <person name="Varghese N."/>
            <person name="Submissions S."/>
        </authorList>
    </citation>
    <scope>NUCLEOTIDE SEQUENCE [LARGE SCALE GENOMIC DNA]</scope>
    <source>
        <strain evidence="2">DSM 25329</strain>
    </source>
</reference>
<dbReference type="AlphaFoldDB" id="A0A1G7PRS2"/>
<dbReference type="STRING" id="659014.SAMN04487996_113106"/>
<dbReference type="OrthoDB" id="337762at2"/>